<gene>
    <name evidence="5" type="ORF">IXB28_15695</name>
</gene>
<dbReference type="SUPFAM" id="SSF52540">
    <property type="entry name" value="P-loop containing nucleoside triphosphate hydrolases"/>
    <property type="match status" value="1"/>
</dbReference>
<sequence>MYQVGGSLSSDAQSYVCRAADDELYNALIQRQFCYILTARQMGKSSLRVRTMARLQQAGIRCGLLDMTMLGTHEISQDQWYASLVRRLIRTFRLPTQFRAWWQERQCLSPVQRLAEFLDDELLGHIEAPIVLFMDEIDVLLQLGFVTDDFFALLRACYNNRADNPAYKRLTIALVGVAVPGDLIKDPVTTPFNVGRAVTLHGLQREDCCPLVQGLQTLVNNPDETVHHILAWTGGQPFLTQKLCQLVGRSAANLGEAITVDLLVQKHIIDNWEAQDQPEHLGTIRDRILYNPVLAGRVLGIYQQLLQGEDIATDDSEPQLVLRLSGLVIDAQGRLAIANPIYQAVFDQRWVAQQLDALRPYGPTFEQWLAAGGQTQEHLLKGLELQAALAWADTKQLSDADYRFLAASQAAEKNQVEATLAQEIEERERAEFALAAATEATQVLAHSRRQARKHATRPRNMAGWIAGAAMGATALVGAVRIFGGLQNLELAMLDRYFRWRPTETIEPRVVVVTIDEPDIQTIGQFPIPDAILAKALKTIDSYGPRLIGLDMYRDLPVEPGHGDLLATLEQLPNLMAIEKVMGTPIAGPPVLQGSERLGFADQTLDNDGTVRRALLSMSADGVTAADDGSDVIFSFPLKLSLAYLAADGINSVALPENPSYQQLGRTVIKPLIRNHGGYTRAEMGGYQVLLNYAGNLPTVSITDVLTDQVDPDTIRDRIVLVGSSASTVNDLLLTPYTQTDNGYMPGVTVHAHTITMVLSAALDGRPLIRTYRRQWDWLWILLWATGGALVAARWQHQPGIVLALTTISVGGLVAVTYGAFLWGWWVAVVPPALGYIMGVVAIPVVTARQLDRRILRQVMADLVTVAQEKPAVGKIAIAYLKQAENTETQTLINTYEHEILSSFTSRHENNGRDQQLNPPGHTSNHSRSTTEP</sequence>
<evidence type="ECO:0000313" key="6">
    <source>
        <dbReference type="Proteomes" id="UP001196661"/>
    </source>
</evidence>
<evidence type="ECO:0000256" key="1">
    <source>
        <dbReference type="SAM" id="Coils"/>
    </source>
</evidence>
<name>A0ABS5Y7A6_9CYAN</name>
<evidence type="ECO:0000256" key="3">
    <source>
        <dbReference type="SAM" id="Phobius"/>
    </source>
</evidence>
<dbReference type="Gene3D" id="3.40.50.300">
    <property type="entry name" value="P-loop containing nucleotide triphosphate hydrolases"/>
    <property type="match status" value="1"/>
</dbReference>
<dbReference type="Pfam" id="PF14516">
    <property type="entry name" value="AAA_35"/>
    <property type="match status" value="1"/>
</dbReference>
<dbReference type="Proteomes" id="UP001196661">
    <property type="component" value="Unassembled WGS sequence"/>
</dbReference>
<dbReference type="InterPro" id="IPR027417">
    <property type="entry name" value="P-loop_NTPase"/>
</dbReference>
<dbReference type="EMBL" id="JADOER010000015">
    <property type="protein sequence ID" value="MBT9313656.1"/>
    <property type="molecule type" value="Genomic_DNA"/>
</dbReference>
<feature type="transmembrane region" description="Helical" evidence="3">
    <location>
        <begin position="801"/>
        <end position="826"/>
    </location>
</feature>
<evidence type="ECO:0000256" key="2">
    <source>
        <dbReference type="SAM" id="MobiDB-lite"/>
    </source>
</evidence>
<dbReference type="Pfam" id="PF05226">
    <property type="entry name" value="CHASE2"/>
    <property type="match status" value="1"/>
</dbReference>
<keyword evidence="1" id="KW-0175">Coiled coil</keyword>
<keyword evidence="3" id="KW-0812">Transmembrane</keyword>
<keyword evidence="6" id="KW-1185">Reference proteome</keyword>
<comment type="caution">
    <text evidence="5">The sequence shown here is derived from an EMBL/GenBank/DDBJ whole genome shotgun (WGS) entry which is preliminary data.</text>
</comment>
<keyword evidence="3" id="KW-0472">Membrane</keyword>
<feature type="compositionally biased region" description="Polar residues" evidence="2">
    <location>
        <begin position="912"/>
        <end position="932"/>
    </location>
</feature>
<dbReference type="SMART" id="SM01080">
    <property type="entry name" value="CHASE2"/>
    <property type="match status" value="1"/>
</dbReference>
<evidence type="ECO:0000259" key="4">
    <source>
        <dbReference type="SMART" id="SM01080"/>
    </source>
</evidence>
<keyword evidence="3" id="KW-1133">Transmembrane helix</keyword>
<dbReference type="RefSeq" id="WP_215619544.1">
    <property type="nucleotide sequence ID" value="NZ_JADOER010000015.1"/>
</dbReference>
<feature type="transmembrane region" description="Helical" evidence="3">
    <location>
        <begin position="777"/>
        <end position="794"/>
    </location>
</feature>
<feature type="region of interest" description="Disordered" evidence="2">
    <location>
        <begin position="906"/>
        <end position="932"/>
    </location>
</feature>
<feature type="transmembrane region" description="Helical" evidence="3">
    <location>
        <begin position="832"/>
        <end position="850"/>
    </location>
</feature>
<feature type="coiled-coil region" evidence="1">
    <location>
        <begin position="413"/>
        <end position="440"/>
    </location>
</feature>
<evidence type="ECO:0000313" key="5">
    <source>
        <dbReference type="EMBL" id="MBT9313656.1"/>
    </source>
</evidence>
<reference evidence="5 6" key="1">
    <citation type="journal article" date="2021" name="Mar. Drugs">
        <title>Genome Reduction and Secondary Metabolism of the Marine Sponge-Associated Cyanobacterium Leptothoe.</title>
        <authorList>
            <person name="Konstantinou D."/>
            <person name="Popin R.V."/>
            <person name="Fewer D.P."/>
            <person name="Sivonen K."/>
            <person name="Gkelis S."/>
        </authorList>
    </citation>
    <scope>NUCLEOTIDE SEQUENCE [LARGE SCALE GENOMIC DNA]</scope>
    <source>
        <strain evidence="5 6">TAU-MAC 1615</strain>
    </source>
</reference>
<dbReference type="InterPro" id="IPR007890">
    <property type="entry name" value="CHASE2"/>
</dbReference>
<proteinExistence type="predicted"/>
<protein>
    <submittedName>
        <fullName evidence="5">CHASE2 domain-containing protein</fullName>
    </submittedName>
</protein>
<organism evidence="5 6">
    <name type="scientific">Leptothoe kymatousa TAU-MAC 1615</name>
    <dbReference type="NCBI Taxonomy" id="2364775"/>
    <lineage>
        <taxon>Bacteria</taxon>
        <taxon>Bacillati</taxon>
        <taxon>Cyanobacteriota</taxon>
        <taxon>Cyanophyceae</taxon>
        <taxon>Nodosilineales</taxon>
        <taxon>Cymatolegaceae</taxon>
        <taxon>Leptothoe</taxon>
        <taxon>Leptothoe kymatousa</taxon>
    </lineage>
</organism>
<accession>A0ABS5Y7A6</accession>
<feature type="domain" description="CHASE2" evidence="4">
    <location>
        <begin position="485"/>
        <end position="790"/>
    </location>
</feature>